<reference evidence="8 9" key="1">
    <citation type="submission" date="2017-09" db="EMBL/GenBank/DDBJ databases">
        <title>Mesorhizobum sanjuanii sp. nov. isolated from nodules of Lotus tenuis in saline-alkaline lowlands of Flooding Pampa.</title>
        <authorList>
            <person name="Sannazzaro A.I."/>
            <person name="Torres Tejerizo G.A."/>
            <person name="Fontana F."/>
            <person name="Cumpa Velazquez L.M."/>
            <person name="Hansen L."/>
            <person name="Pistorio M."/>
            <person name="Estrella M.J."/>
        </authorList>
    </citation>
    <scope>NUCLEOTIDE SEQUENCE [LARGE SCALE GENOMIC DNA]</scope>
    <source>
        <strain evidence="8 9">BSA136</strain>
    </source>
</reference>
<evidence type="ECO:0000256" key="5">
    <source>
        <dbReference type="ARBA" id="ARBA00022734"/>
    </source>
</evidence>
<protein>
    <recommendedName>
        <fullName evidence="3">Lectin-like protein BA14k</fullName>
    </recommendedName>
</protein>
<dbReference type="GO" id="GO:0030246">
    <property type="term" value="F:carbohydrate binding"/>
    <property type="evidence" value="ECO:0007669"/>
    <property type="project" value="UniProtKB-KW"/>
</dbReference>
<keyword evidence="5" id="KW-0430">Lectin</keyword>
<dbReference type="RefSeq" id="WP_097577088.1">
    <property type="nucleotide sequence ID" value="NZ_NWQG01000248.1"/>
</dbReference>
<evidence type="ECO:0000256" key="4">
    <source>
        <dbReference type="ARBA" id="ARBA00022475"/>
    </source>
</evidence>
<dbReference type="EMBL" id="NWQG01000248">
    <property type="protein sequence ID" value="PDQ17587.1"/>
    <property type="molecule type" value="Genomic_DNA"/>
</dbReference>
<evidence type="ECO:0000313" key="8">
    <source>
        <dbReference type="EMBL" id="PDQ17587.1"/>
    </source>
</evidence>
<gene>
    <name evidence="8" type="ORF">CN311_29285</name>
</gene>
<accession>A0A2A6F6L6</accession>
<evidence type="ECO:0000256" key="2">
    <source>
        <dbReference type="ARBA" id="ARBA00010270"/>
    </source>
</evidence>
<comment type="subcellular location">
    <subcellularLocation>
        <location evidence="1">Membrane</location>
        <topology evidence="1">Single-pass membrane protein</topology>
    </subcellularLocation>
</comment>
<organism evidence="8 9">
    <name type="scientific">Mesorhizobium sanjuanii</name>
    <dbReference type="NCBI Taxonomy" id="2037900"/>
    <lineage>
        <taxon>Bacteria</taxon>
        <taxon>Pseudomonadati</taxon>
        <taxon>Pseudomonadota</taxon>
        <taxon>Alphaproteobacteria</taxon>
        <taxon>Hyphomicrobiales</taxon>
        <taxon>Phyllobacteriaceae</taxon>
        <taxon>Mesorhizobium</taxon>
    </lineage>
</organism>
<dbReference type="Proteomes" id="UP000219182">
    <property type="component" value="Unassembled WGS sequence"/>
</dbReference>
<proteinExistence type="inferred from homology"/>
<keyword evidence="4" id="KW-0472">Membrane</keyword>
<comment type="caution">
    <text evidence="8">The sequence shown here is derived from an EMBL/GenBank/DDBJ whole genome shotgun (WGS) entry which is preliminary data.</text>
</comment>
<comment type="similarity">
    <text evidence="2">Belongs to the BA14k family.</text>
</comment>
<sequence>MKQTITAFCALMLGASVLASPAGALPIMPAPGLTSAATTPEPIRHRRGFYVVGGAYYYNGYRGYVRLRPGYRYYNGYWFPAAAFATGVAVATVAPPPRPAARLAAAHVRWCYDRYVSYRAWDNSYQPYSGPRRQCWSPYS</sequence>
<keyword evidence="9" id="KW-1185">Reference proteome</keyword>
<feature type="chain" id="PRO_5018158336" description="Lectin-like protein BA14k" evidence="7">
    <location>
        <begin position="25"/>
        <end position="140"/>
    </location>
</feature>
<dbReference type="AlphaFoldDB" id="A0A2A6F6L6"/>
<dbReference type="GO" id="GO:0016020">
    <property type="term" value="C:membrane"/>
    <property type="evidence" value="ECO:0007669"/>
    <property type="project" value="UniProtKB-SubCell"/>
</dbReference>
<keyword evidence="4" id="KW-1003">Cell membrane</keyword>
<comment type="function">
    <text evidence="6">Has immunoglobulin-binding and hemagglutination properties, and can bind to mannose. Essential for virulence. May be involved in LPS biosynthesis or polysaccharide transport.</text>
</comment>
<evidence type="ECO:0000313" key="9">
    <source>
        <dbReference type="Proteomes" id="UP000219182"/>
    </source>
</evidence>
<keyword evidence="7" id="KW-0732">Signal</keyword>
<evidence type="ECO:0000256" key="6">
    <source>
        <dbReference type="ARBA" id="ARBA00025321"/>
    </source>
</evidence>
<evidence type="ECO:0000256" key="1">
    <source>
        <dbReference type="ARBA" id="ARBA00004167"/>
    </source>
</evidence>
<evidence type="ECO:0000256" key="7">
    <source>
        <dbReference type="SAM" id="SignalP"/>
    </source>
</evidence>
<name>A0A2A6F6L6_9HYPH</name>
<evidence type="ECO:0000256" key="3">
    <source>
        <dbReference type="ARBA" id="ARBA00020552"/>
    </source>
</evidence>
<feature type="signal peptide" evidence="7">
    <location>
        <begin position="1"/>
        <end position="24"/>
    </location>
</feature>
<dbReference type="Pfam" id="PF07886">
    <property type="entry name" value="BA14K"/>
    <property type="match status" value="1"/>
</dbReference>
<dbReference type="InterPro" id="IPR012413">
    <property type="entry name" value="BA14K"/>
</dbReference>